<dbReference type="Pfam" id="PF00057">
    <property type="entry name" value="Ldl_recept_a"/>
    <property type="match status" value="8"/>
</dbReference>
<keyword evidence="6 9" id="KW-1015">Disulfide bond</keyword>
<dbReference type="InterPro" id="IPR036084">
    <property type="entry name" value="Ser_inhib-like_sf"/>
</dbReference>
<dbReference type="CDD" id="cd19941">
    <property type="entry name" value="TIL"/>
    <property type="match status" value="1"/>
</dbReference>
<keyword evidence="5" id="KW-0472">Membrane</keyword>
<dbReference type="InterPro" id="IPR036055">
    <property type="entry name" value="LDL_receptor-like_sf"/>
</dbReference>
<keyword evidence="8" id="KW-0325">Glycoprotein</keyword>
<keyword evidence="2" id="KW-0812">Transmembrane</keyword>
<dbReference type="InterPro" id="IPR002172">
    <property type="entry name" value="LDrepeatLR_classA_rpt"/>
</dbReference>
<evidence type="ECO:0000256" key="1">
    <source>
        <dbReference type="ARBA" id="ARBA00004167"/>
    </source>
</evidence>
<comment type="caution">
    <text evidence="11">The sequence shown here is derived from an EMBL/GenBank/DDBJ whole genome shotgun (WGS) entry which is preliminary data.</text>
</comment>
<dbReference type="SUPFAM" id="SSF57567">
    <property type="entry name" value="Serine protease inhibitors"/>
    <property type="match status" value="1"/>
</dbReference>
<dbReference type="PRINTS" id="PR00261">
    <property type="entry name" value="LDLRECEPTOR"/>
</dbReference>
<feature type="disulfide bond" evidence="9">
    <location>
        <begin position="102"/>
        <end position="114"/>
    </location>
</feature>
<gene>
    <name evidence="11" type="ORF">ATANTOWER_022620</name>
</gene>
<accession>A0ABU7BRF1</accession>
<feature type="disulfide bond" evidence="9">
    <location>
        <begin position="192"/>
        <end position="210"/>
    </location>
</feature>
<dbReference type="InterPro" id="IPR023415">
    <property type="entry name" value="LDLR_class-A_CS"/>
</dbReference>
<evidence type="ECO:0000256" key="5">
    <source>
        <dbReference type="ARBA" id="ARBA00023136"/>
    </source>
</evidence>
<comment type="subcellular location">
    <subcellularLocation>
        <location evidence="1">Membrane</location>
        <topology evidence="1">Single-pass membrane protein</topology>
    </subcellularLocation>
</comment>
<dbReference type="EMBL" id="JAHUTI010063963">
    <property type="protein sequence ID" value="MED6253113.1"/>
    <property type="molecule type" value="Genomic_DNA"/>
</dbReference>
<proteinExistence type="predicted"/>
<feature type="disulfide bond" evidence="9">
    <location>
        <begin position="232"/>
        <end position="250"/>
    </location>
</feature>
<evidence type="ECO:0000256" key="2">
    <source>
        <dbReference type="ARBA" id="ARBA00022692"/>
    </source>
</evidence>
<evidence type="ECO:0000313" key="11">
    <source>
        <dbReference type="EMBL" id="MED6253113.1"/>
    </source>
</evidence>
<evidence type="ECO:0000256" key="6">
    <source>
        <dbReference type="ARBA" id="ARBA00023157"/>
    </source>
</evidence>
<evidence type="ECO:0000256" key="4">
    <source>
        <dbReference type="ARBA" id="ARBA00022989"/>
    </source>
</evidence>
<feature type="disulfide bond" evidence="9">
    <location>
        <begin position="320"/>
        <end position="335"/>
    </location>
</feature>
<reference evidence="11 12" key="1">
    <citation type="submission" date="2021-07" db="EMBL/GenBank/DDBJ databases">
        <authorList>
            <person name="Palmer J.M."/>
        </authorList>
    </citation>
    <scope>NUCLEOTIDE SEQUENCE [LARGE SCALE GENOMIC DNA]</scope>
    <source>
        <strain evidence="11 12">AT_MEX2019</strain>
        <tissue evidence="11">Muscle</tissue>
    </source>
</reference>
<feature type="disulfide bond" evidence="9">
    <location>
        <begin position="261"/>
        <end position="273"/>
    </location>
</feature>
<feature type="disulfide bond" evidence="9">
    <location>
        <begin position="185"/>
        <end position="197"/>
    </location>
</feature>
<dbReference type="SUPFAM" id="SSF57424">
    <property type="entry name" value="LDL receptor-like module"/>
    <property type="match status" value="8"/>
</dbReference>
<keyword evidence="12" id="KW-1185">Reference proteome</keyword>
<dbReference type="PANTHER" id="PTHR22722:SF14">
    <property type="entry name" value="MEGALIN, ISOFORM A"/>
    <property type="match status" value="1"/>
</dbReference>
<evidence type="ECO:0000256" key="9">
    <source>
        <dbReference type="PROSITE-ProRule" id="PRU00124"/>
    </source>
</evidence>
<dbReference type="Pfam" id="PF01826">
    <property type="entry name" value="TIL"/>
    <property type="match status" value="1"/>
</dbReference>
<feature type="disulfide bond" evidence="9">
    <location>
        <begin position="280"/>
        <end position="295"/>
    </location>
</feature>
<feature type="disulfide bond" evidence="9">
    <location>
        <begin position="109"/>
        <end position="127"/>
    </location>
</feature>
<dbReference type="Gene3D" id="4.10.400.10">
    <property type="entry name" value="Low-density Lipoprotein Receptor"/>
    <property type="match status" value="8"/>
</dbReference>
<feature type="disulfide bond" evidence="9">
    <location>
        <begin position="225"/>
        <end position="237"/>
    </location>
</feature>
<sequence length="421" mass="44785">LQCDKGLVYDPCGPACTLSCPSVQQSPYSHCGVLSCVEGCFCPAGTVRQGDSCIVSTHCPCEWEDSMFPPGSTIAKHCQNCSCEEGTWHCEGLSCPPPPPPCLESEFSCASGRCISSQWVCDNDDDCGDGSDEICPFTCSPDQFRCASTPSGPCLNLALRCDGHPDCADLSDEEFCEPATPVPMCPPGEFQCANGRCLPASHVCDGRLDCGFADESDEQDCGEVCDEGEFLCPGGRCILYIHRCDGHDDCGDLSDERGCVCSPGEFQCPGDQCVPADRLCDGHRDCSSGTDEAVCPRKVCGSYEFTCTSRGQCVPQAWRCDGETDCMDGSDEQQCAAQCGPGQVLCLSGEQCVDYQQLCDGTPHCRDASDESINTCGSAQIPSCPGSFPCDKRTCVNMSQVCNGIPDCPHGDDELVCGEFP</sequence>
<dbReference type="Proteomes" id="UP001345963">
    <property type="component" value="Unassembled WGS sequence"/>
</dbReference>
<feature type="disulfide bond" evidence="9">
    <location>
        <begin position="161"/>
        <end position="176"/>
    </location>
</feature>
<keyword evidence="7" id="KW-0675">Receptor</keyword>
<name>A0ABU7BRF1_9TELE</name>
<dbReference type="InterPro" id="IPR051221">
    <property type="entry name" value="LDLR-related"/>
</dbReference>
<evidence type="ECO:0000256" key="7">
    <source>
        <dbReference type="ARBA" id="ARBA00023170"/>
    </source>
</evidence>
<evidence type="ECO:0000256" key="3">
    <source>
        <dbReference type="ARBA" id="ARBA00022737"/>
    </source>
</evidence>
<feature type="disulfide bond" evidence="9">
    <location>
        <begin position="390"/>
        <end position="408"/>
    </location>
</feature>
<dbReference type="Gene3D" id="2.10.25.10">
    <property type="entry name" value="Laminin"/>
    <property type="match status" value="1"/>
</dbReference>
<feature type="disulfide bond" evidence="9">
    <location>
        <begin position="268"/>
        <end position="286"/>
    </location>
</feature>
<evidence type="ECO:0000256" key="8">
    <source>
        <dbReference type="ARBA" id="ARBA00023180"/>
    </source>
</evidence>
<feature type="non-terminal residue" evidence="11">
    <location>
        <position position="1"/>
    </location>
</feature>
<dbReference type="PANTHER" id="PTHR22722">
    <property type="entry name" value="LOW-DENSITY LIPOPROTEIN RECEPTOR-RELATED PROTEIN 2-RELATED"/>
    <property type="match status" value="1"/>
</dbReference>
<protein>
    <recommendedName>
        <fullName evidence="10">TIL domain-containing protein</fullName>
    </recommendedName>
</protein>
<dbReference type="InterPro" id="IPR002919">
    <property type="entry name" value="TIL_dom"/>
</dbReference>
<feature type="disulfide bond" evidence="9">
    <location>
        <begin position="244"/>
        <end position="259"/>
    </location>
</feature>
<comment type="caution">
    <text evidence="9">Lacks conserved residue(s) required for the propagation of feature annotation.</text>
</comment>
<organism evidence="11 12">
    <name type="scientific">Ataeniobius toweri</name>
    <dbReference type="NCBI Taxonomy" id="208326"/>
    <lineage>
        <taxon>Eukaryota</taxon>
        <taxon>Metazoa</taxon>
        <taxon>Chordata</taxon>
        <taxon>Craniata</taxon>
        <taxon>Vertebrata</taxon>
        <taxon>Euteleostomi</taxon>
        <taxon>Actinopterygii</taxon>
        <taxon>Neopterygii</taxon>
        <taxon>Teleostei</taxon>
        <taxon>Neoteleostei</taxon>
        <taxon>Acanthomorphata</taxon>
        <taxon>Ovalentaria</taxon>
        <taxon>Atherinomorphae</taxon>
        <taxon>Cyprinodontiformes</taxon>
        <taxon>Goodeidae</taxon>
        <taxon>Ataeniobius</taxon>
    </lineage>
</organism>
<keyword evidence="4" id="KW-1133">Transmembrane helix</keyword>
<keyword evidence="3" id="KW-0677">Repeat</keyword>
<dbReference type="PROSITE" id="PS01209">
    <property type="entry name" value="LDLRA_1"/>
    <property type="match status" value="3"/>
</dbReference>
<evidence type="ECO:0000313" key="12">
    <source>
        <dbReference type="Proteomes" id="UP001345963"/>
    </source>
</evidence>
<dbReference type="CDD" id="cd00112">
    <property type="entry name" value="LDLa"/>
    <property type="match status" value="6"/>
</dbReference>
<dbReference type="SMART" id="SM00192">
    <property type="entry name" value="LDLa"/>
    <property type="match status" value="8"/>
</dbReference>
<feature type="disulfide bond" evidence="9">
    <location>
        <begin position="402"/>
        <end position="417"/>
    </location>
</feature>
<feature type="domain" description="TIL" evidence="10">
    <location>
        <begin position="3"/>
        <end position="59"/>
    </location>
</feature>
<dbReference type="PROSITE" id="PS50068">
    <property type="entry name" value="LDLRA_2"/>
    <property type="match status" value="8"/>
</dbReference>
<evidence type="ECO:0000259" key="10">
    <source>
        <dbReference type="Pfam" id="PF01826"/>
    </source>
</evidence>